<dbReference type="OrthoDB" id="6957181at2"/>
<organism evidence="1 2">
    <name type="scientific">Pseudomonas chlororaphis</name>
    <dbReference type="NCBI Taxonomy" id="587753"/>
    <lineage>
        <taxon>Bacteria</taxon>
        <taxon>Pseudomonadati</taxon>
        <taxon>Pseudomonadota</taxon>
        <taxon>Gammaproteobacteria</taxon>
        <taxon>Pseudomonadales</taxon>
        <taxon>Pseudomonadaceae</taxon>
        <taxon>Pseudomonas</taxon>
    </lineage>
</organism>
<protein>
    <submittedName>
        <fullName evidence="1">Uncharacterized protein</fullName>
    </submittedName>
</protein>
<dbReference type="Proteomes" id="UP000030564">
    <property type="component" value="Unassembled WGS sequence"/>
</dbReference>
<comment type="caution">
    <text evidence="1">The sequence shown here is derived from an EMBL/GenBank/DDBJ whole genome shotgun (WGS) entry which is preliminary data.</text>
</comment>
<dbReference type="EMBL" id="JSFK01000003">
    <property type="protein sequence ID" value="KHA74031.1"/>
    <property type="molecule type" value="Genomic_DNA"/>
</dbReference>
<reference evidence="1 2" key="1">
    <citation type="submission" date="2014-10" db="EMBL/GenBank/DDBJ databases">
        <title>Draft genome sequence of Pseudomonas chlororaphis EA105.</title>
        <authorList>
            <person name="McCully L.M."/>
            <person name="Bitzer A.S."/>
            <person name="Spence C."/>
            <person name="Bais H."/>
            <person name="Silby M.W."/>
        </authorList>
    </citation>
    <scope>NUCLEOTIDE SEQUENCE [LARGE SCALE GENOMIC DNA]</scope>
    <source>
        <strain evidence="1 2">EA105</strain>
    </source>
</reference>
<gene>
    <name evidence="1" type="ORF">NZ35_07970</name>
</gene>
<sequence length="313" mass="34917">MSEQVLSIQRFEVKFDASTIRHKALYANGRMQVRVLVLVSGENSQAEEVSLYGHPALQTLKLISYDTSAPLTGSWSVETQENRYAHDMSGGAARIVPLVPAPDNRISDPSESVQIFEFWVTSSRPGSIQVAAEITLQGVRYRSNGRNGYDSSITLEAVAPKHYPIANFVVKKTRVLELPSLFEQMELHSIALHAEGRQINLLDWTSFGTKYDDEFASEFFSSGNALDVSPGLRSYVAFIGPIYGAQVTARTSQGFRSVTQDPGTISILSHLTQEFPNKPERKEQLDLQVFDEYGTEHRIRINPDVANRSYILS</sequence>
<proteinExistence type="predicted"/>
<dbReference type="AlphaFoldDB" id="A0A0A6FMW6"/>
<dbReference type="PATRIC" id="fig|587753.9.peg.3727"/>
<evidence type="ECO:0000313" key="2">
    <source>
        <dbReference type="Proteomes" id="UP000030564"/>
    </source>
</evidence>
<accession>A0A0A6FMW6</accession>
<evidence type="ECO:0000313" key="1">
    <source>
        <dbReference type="EMBL" id="KHA74031.1"/>
    </source>
</evidence>
<name>A0A0A6FMW6_9PSED</name>